<dbReference type="InterPro" id="IPR004365">
    <property type="entry name" value="NA-bd_OB_tRNA"/>
</dbReference>
<evidence type="ECO:0000256" key="3">
    <source>
        <dbReference type="ARBA" id="ARBA00022490"/>
    </source>
</evidence>
<dbReference type="Gene3D" id="3.30.930.10">
    <property type="entry name" value="Bira Bifunctional Protein, Domain 2"/>
    <property type="match status" value="1"/>
</dbReference>
<keyword evidence="6 9" id="KW-0067">ATP-binding</keyword>
<comment type="subunit">
    <text evidence="2 9">Homodimer.</text>
</comment>
<dbReference type="InterPro" id="IPR004522">
    <property type="entry name" value="Asn-tRNA-ligase"/>
</dbReference>
<dbReference type="AlphaFoldDB" id="M9W955"/>
<keyword evidence="7 9" id="KW-0648">Protein biosynthesis</keyword>
<evidence type="ECO:0000313" key="12">
    <source>
        <dbReference type="Proteomes" id="UP000012984"/>
    </source>
</evidence>
<dbReference type="GO" id="GO:0005737">
    <property type="term" value="C:cytoplasm"/>
    <property type="evidence" value="ECO:0007669"/>
    <property type="project" value="UniProtKB-SubCell"/>
</dbReference>
<dbReference type="InterPro" id="IPR012340">
    <property type="entry name" value="NA-bd_OB-fold"/>
</dbReference>
<keyword evidence="4 9" id="KW-0436">Ligase</keyword>
<sequence length="454" mass="51774">MEIKQLIDQQNQLADIQVSVIARIRSNRQGKAVSFMVLTDGTTLSDIQVVYKTETKGFADAQQARVSSIVEVKGKLVLTPDKPQPFEIQATEIELLDQAIEDYPLQKKEHSAEFLREIAHLRAKTKTFNAIFRIRSTAAYAIHKFFQDKNFVYVHSPIITGNDAEGAGEAFLVTTRQDGDYAQDFFAKRASLTVSGQLHAEAFAQAFKNVYTFGPTFRAENSNTAKHAAEFWMIEPEVAFADLQDNINLIQEMVKYVINYIFEKNYQELEFCDQNLEKGLIDKLNSVRNSEFKITTYTQAIEILKQAVKNGHKFEVSEIEFGLDLGTEHERYICEQVNKAPTFVTNYPKEIKAFYMKQNPDQKTVAAVDLLVPGIGELVGGSQREDDYQKLISRCKEMKIDVDQLDWYNNLRQYGYYKSAGFGLGFERLIMYVTGASNIRDVIAFPRTPKNLLF</sequence>
<comment type="catalytic activity">
    <reaction evidence="9">
        <text>tRNA(Asn) + L-asparagine + ATP = L-asparaginyl-tRNA(Asn) + AMP + diphosphate + H(+)</text>
        <dbReference type="Rhea" id="RHEA:11180"/>
        <dbReference type="Rhea" id="RHEA-COMP:9659"/>
        <dbReference type="Rhea" id="RHEA-COMP:9674"/>
        <dbReference type="ChEBI" id="CHEBI:15378"/>
        <dbReference type="ChEBI" id="CHEBI:30616"/>
        <dbReference type="ChEBI" id="CHEBI:33019"/>
        <dbReference type="ChEBI" id="CHEBI:58048"/>
        <dbReference type="ChEBI" id="CHEBI:78442"/>
        <dbReference type="ChEBI" id="CHEBI:78515"/>
        <dbReference type="ChEBI" id="CHEBI:456215"/>
        <dbReference type="EC" id="6.1.1.22"/>
    </reaction>
</comment>
<dbReference type="NCBIfam" id="TIGR00457">
    <property type="entry name" value="asnS"/>
    <property type="match status" value="1"/>
</dbReference>
<dbReference type="GO" id="GO:0004816">
    <property type="term" value="F:asparagine-tRNA ligase activity"/>
    <property type="evidence" value="ECO:0007669"/>
    <property type="project" value="UniProtKB-UniRule"/>
</dbReference>
<dbReference type="EC" id="6.1.1.22" evidence="9"/>
<dbReference type="Gene3D" id="2.40.50.140">
    <property type="entry name" value="Nucleic acid-binding proteins"/>
    <property type="match status" value="1"/>
</dbReference>
<organism evidence="11 12">
    <name type="scientific">Mycoplasma putrefaciens Mput9231</name>
    <dbReference type="NCBI Taxonomy" id="1292033"/>
    <lineage>
        <taxon>Bacteria</taxon>
        <taxon>Bacillati</taxon>
        <taxon>Mycoplasmatota</taxon>
        <taxon>Mollicutes</taxon>
        <taxon>Mycoplasmataceae</taxon>
        <taxon>Mycoplasma</taxon>
    </lineage>
</organism>
<dbReference type="Pfam" id="PF00152">
    <property type="entry name" value="tRNA-synt_2"/>
    <property type="match status" value="1"/>
</dbReference>
<evidence type="ECO:0000256" key="5">
    <source>
        <dbReference type="ARBA" id="ARBA00022741"/>
    </source>
</evidence>
<dbReference type="EMBL" id="CP004357">
    <property type="protein sequence ID" value="AGJ90543.1"/>
    <property type="molecule type" value="Genomic_DNA"/>
</dbReference>
<evidence type="ECO:0000256" key="2">
    <source>
        <dbReference type="ARBA" id="ARBA00011738"/>
    </source>
</evidence>
<dbReference type="FunFam" id="3.30.930.10:FF:000016">
    <property type="entry name" value="Asparagine--tRNA ligase"/>
    <property type="match status" value="1"/>
</dbReference>
<evidence type="ECO:0000256" key="1">
    <source>
        <dbReference type="ARBA" id="ARBA00008226"/>
    </source>
</evidence>
<dbReference type="SUPFAM" id="SSF55681">
    <property type="entry name" value="Class II aaRS and biotin synthetases"/>
    <property type="match status" value="1"/>
</dbReference>
<gene>
    <name evidence="9 11" type="primary">asnS</name>
    <name evidence="11" type="ORF">MPUT9231_0890</name>
</gene>
<dbReference type="GO" id="GO:0006421">
    <property type="term" value="P:asparaginyl-tRNA aminoacylation"/>
    <property type="evidence" value="ECO:0007669"/>
    <property type="project" value="UniProtKB-UniRule"/>
</dbReference>
<dbReference type="GO" id="GO:0005524">
    <property type="term" value="F:ATP binding"/>
    <property type="evidence" value="ECO:0007669"/>
    <property type="project" value="UniProtKB-UniRule"/>
</dbReference>
<reference evidence="11 12" key="1">
    <citation type="journal article" date="2013" name="Genome Announc.">
        <title>Complete Genome Sequence of Mycoplasma putrefaciens Strain 9231, One of the Agents of Contagious Agalactia in Goats.</title>
        <authorList>
            <person name="Dupuy V."/>
            <person name="Sirand-Pugnet P."/>
            <person name="Baranowski E."/>
            <person name="Barre A."/>
            <person name="Breton M."/>
            <person name="Couture C."/>
            <person name="Dordet-Frisoni E."/>
            <person name="Gaurivaud P."/>
            <person name="Jacob D."/>
            <person name="Lemaitre C."/>
            <person name="Manso-Silvan L."/>
            <person name="Nikolski M."/>
            <person name="Nouvel L.X."/>
            <person name="Poumarat F."/>
            <person name="Tardy F."/>
            <person name="Thebault P."/>
            <person name="Theil S."/>
            <person name="Citti C."/>
            <person name="Blanchard A."/>
            <person name="Thiaucourt F."/>
        </authorList>
    </citation>
    <scope>NUCLEOTIDE SEQUENCE [LARGE SCALE GENOMIC DNA]</scope>
    <source>
        <strain evidence="11">Mput9231</strain>
    </source>
</reference>
<dbReference type="SUPFAM" id="SSF50249">
    <property type="entry name" value="Nucleic acid-binding proteins"/>
    <property type="match status" value="1"/>
</dbReference>
<dbReference type="CDD" id="cd00776">
    <property type="entry name" value="AsxRS_core"/>
    <property type="match status" value="1"/>
</dbReference>
<evidence type="ECO:0000256" key="8">
    <source>
        <dbReference type="ARBA" id="ARBA00023146"/>
    </source>
</evidence>
<proteinExistence type="inferred from homology"/>
<dbReference type="PRINTS" id="PR01042">
    <property type="entry name" value="TRNASYNTHASP"/>
</dbReference>
<dbReference type="Proteomes" id="UP000012984">
    <property type="component" value="Chromosome"/>
</dbReference>
<dbReference type="PROSITE" id="PS50862">
    <property type="entry name" value="AA_TRNA_LIGASE_II"/>
    <property type="match status" value="1"/>
</dbReference>
<dbReference type="InterPro" id="IPR002312">
    <property type="entry name" value="Asp/Asn-tRNA-synth_IIb"/>
</dbReference>
<dbReference type="KEGG" id="mput:MPUT9231_0890"/>
<dbReference type="PANTHER" id="PTHR22594:SF34">
    <property type="entry name" value="ASPARAGINE--TRNA LIGASE, MITOCHONDRIAL-RELATED"/>
    <property type="match status" value="1"/>
</dbReference>
<dbReference type="InterPro" id="IPR006195">
    <property type="entry name" value="aa-tRNA-synth_II"/>
</dbReference>
<comment type="similarity">
    <text evidence="1 9">Belongs to the class-II aminoacyl-tRNA synthetase family.</text>
</comment>
<evidence type="ECO:0000256" key="9">
    <source>
        <dbReference type="HAMAP-Rule" id="MF_00534"/>
    </source>
</evidence>
<dbReference type="PANTHER" id="PTHR22594">
    <property type="entry name" value="ASPARTYL/LYSYL-TRNA SYNTHETASE"/>
    <property type="match status" value="1"/>
</dbReference>
<keyword evidence="8 9" id="KW-0030">Aminoacyl-tRNA synthetase</keyword>
<dbReference type="NCBIfam" id="NF003037">
    <property type="entry name" value="PRK03932.1"/>
    <property type="match status" value="1"/>
</dbReference>
<dbReference type="InterPro" id="IPR004364">
    <property type="entry name" value="Aa-tRNA-synt_II"/>
</dbReference>
<feature type="domain" description="Aminoacyl-transfer RNA synthetases class-II family profile" evidence="10">
    <location>
        <begin position="132"/>
        <end position="446"/>
    </location>
</feature>
<dbReference type="InterPro" id="IPR045864">
    <property type="entry name" value="aa-tRNA-synth_II/BPL/LPL"/>
</dbReference>
<dbReference type="GO" id="GO:0003676">
    <property type="term" value="F:nucleic acid binding"/>
    <property type="evidence" value="ECO:0007669"/>
    <property type="project" value="InterPro"/>
</dbReference>
<evidence type="ECO:0000256" key="7">
    <source>
        <dbReference type="ARBA" id="ARBA00022917"/>
    </source>
</evidence>
<keyword evidence="12" id="KW-1185">Reference proteome</keyword>
<evidence type="ECO:0000256" key="6">
    <source>
        <dbReference type="ARBA" id="ARBA00022840"/>
    </source>
</evidence>
<dbReference type="PATRIC" id="fig|1292033.3.peg.90"/>
<evidence type="ECO:0000313" key="11">
    <source>
        <dbReference type="EMBL" id="AGJ90543.1"/>
    </source>
</evidence>
<name>M9W955_9MOLU</name>
<keyword evidence="5 9" id="KW-0547">Nucleotide-binding</keyword>
<dbReference type="RefSeq" id="WP_015587198.1">
    <property type="nucleotide sequence ID" value="NC_021083.1"/>
</dbReference>
<dbReference type="CDD" id="cd04318">
    <property type="entry name" value="EcAsnRS_like_N"/>
    <property type="match status" value="1"/>
</dbReference>
<evidence type="ECO:0000256" key="4">
    <source>
        <dbReference type="ARBA" id="ARBA00022598"/>
    </source>
</evidence>
<keyword evidence="3 9" id="KW-0963">Cytoplasm</keyword>
<dbReference type="Pfam" id="PF01336">
    <property type="entry name" value="tRNA_anti-codon"/>
    <property type="match status" value="1"/>
</dbReference>
<dbReference type="OrthoDB" id="9762036at2"/>
<comment type="subcellular location">
    <subcellularLocation>
        <location evidence="9">Cytoplasm</location>
    </subcellularLocation>
</comment>
<dbReference type="eggNOG" id="COG0017">
    <property type="taxonomic scope" value="Bacteria"/>
</dbReference>
<dbReference type="HOGENOM" id="CLU_004553_2_0_14"/>
<protein>
    <recommendedName>
        <fullName evidence="9">Asparagine--tRNA ligase</fullName>
        <ecNumber evidence="9">6.1.1.22</ecNumber>
    </recommendedName>
    <alternativeName>
        <fullName evidence="9">Asparaginyl-tRNA synthetase</fullName>
        <shortName evidence="9">AsnRS</shortName>
    </alternativeName>
</protein>
<accession>M9W955</accession>
<evidence type="ECO:0000259" key="10">
    <source>
        <dbReference type="PROSITE" id="PS50862"/>
    </source>
</evidence>
<dbReference type="HAMAP" id="MF_00534">
    <property type="entry name" value="Asn_tRNA_synth"/>
    <property type="match status" value="1"/>
</dbReference>